<accession>A0ABQ7AV75</accession>
<evidence type="ECO:0000313" key="3">
    <source>
        <dbReference type="Proteomes" id="UP000266723"/>
    </source>
</evidence>
<evidence type="ECO:0000313" key="2">
    <source>
        <dbReference type="EMBL" id="KAF3517918.1"/>
    </source>
</evidence>
<keyword evidence="3" id="KW-1185">Reference proteome</keyword>
<feature type="chain" id="PRO_5046699537" evidence="1">
    <location>
        <begin position="21"/>
        <end position="57"/>
    </location>
</feature>
<sequence length="57" mass="6051">MESVGVLLGGLLACLSLSMAQMMISPDGSDDVSLSLSTAQMMIFLDGSDDDLSRRLR</sequence>
<comment type="caution">
    <text evidence="2">The sequence shown here is derived from an EMBL/GenBank/DDBJ whole genome shotgun (WGS) entry which is preliminary data.</text>
</comment>
<keyword evidence="1" id="KW-0732">Signal</keyword>
<dbReference type="Proteomes" id="UP000266723">
    <property type="component" value="Unassembled WGS sequence"/>
</dbReference>
<gene>
    <name evidence="2" type="ORF">DY000_02062252</name>
</gene>
<reference evidence="2 3" key="1">
    <citation type="journal article" date="2020" name="BMC Genomics">
        <title>Intraspecific diversification of the crop wild relative Brassica cretica Lam. using demographic model selection.</title>
        <authorList>
            <person name="Kioukis A."/>
            <person name="Michalopoulou V.A."/>
            <person name="Briers L."/>
            <person name="Pirintsos S."/>
            <person name="Studholme D.J."/>
            <person name="Pavlidis P."/>
            <person name="Sarris P.F."/>
        </authorList>
    </citation>
    <scope>NUCLEOTIDE SEQUENCE [LARGE SCALE GENOMIC DNA]</scope>
    <source>
        <strain evidence="3">cv. PFS-1207/04</strain>
    </source>
</reference>
<name>A0ABQ7AV75_BRACR</name>
<feature type="signal peptide" evidence="1">
    <location>
        <begin position="1"/>
        <end position="20"/>
    </location>
</feature>
<protein>
    <submittedName>
        <fullName evidence="2">Uncharacterized protein</fullName>
    </submittedName>
</protein>
<organism evidence="2 3">
    <name type="scientific">Brassica cretica</name>
    <name type="common">Mustard</name>
    <dbReference type="NCBI Taxonomy" id="69181"/>
    <lineage>
        <taxon>Eukaryota</taxon>
        <taxon>Viridiplantae</taxon>
        <taxon>Streptophyta</taxon>
        <taxon>Embryophyta</taxon>
        <taxon>Tracheophyta</taxon>
        <taxon>Spermatophyta</taxon>
        <taxon>Magnoliopsida</taxon>
        <taxon>eudicotyledons</taxon>
        <taxon>Gunneridae</taxon>
        <taxon>Pentapetalae</taxon>
        <taxon>rosids</taxon>
        <taxon>malvids</taxon>
        <taxon>Brassicales</taxon>
        <taxon>Brassicaceae</taxon>
        <taxon>Brassiceae</taxon>
        <taxon>Brassica</taxon>
    </lineage>
</organism>
<dbReference type="EMBL" id="QGKV02001556">
    <property type="protein sequence ID" value="KAF3517918.1"/>
    <property type="molecule type" value="Genomic_DNA"/>
</dbReference>
<proteinExistence type="predicted"/>
<evidence type="ECO:0000256" key="1">
    <source>
        <dbReference type="SAM" id="SignalP"/>
    </source>
</evidence>